<keyword evidence="3" id="KW-1185">Reference proteome</keyword>
<dbReference type="AlphaFoldDB" id="J4D8C4"/>
<dbReference type="RefSeq" id="XP_009691006.1">
    <property type="nucleotide sequence ID" value="XM_009692711.1"/>
</dbReference>
<dbReference type="GeneID" id="20715064"/>
<dbReference type="VEuPathDB" id="PiroplasmaDB:TOT_020000959"/>
<organism evidence="2 3">
    <name type="scientific">Theileria orientalis strain Shintoku</name>
    <dbReference type="NCBI Taxonomy" id="869250"/>
    <lineage>
        <taxon>Eukaryota</taxon>
        <taxon>Sar</taxon>
        <taxon>Alveolata</taxon>
        <taxon>Apicomplexa</taxon>
        <taxon>Aconoidasida</taxon>
        <taxon>Piroplasmida</taxon>
        <taxon>Theileriidae</taxon>
        <taxon>Theileria</taxon>
    </lineage>
</organism>
<sequence>MVKPKLPEQKVRSEQTPKLPTHHLVKVERHPRKGKVVVEKVREHSGGARSEQVRGSERRYPREGTKKPTVNQVVVLLKKRPHVKLVHTLYSAVKESTDLQAGGDGGNGLSPHERPNRRSIPYAPCVNRPVCAKASNRANAGSNESAPSGAAAA</sequence>
<gene>
    <name evidence="2" type="ORF">TOT_020000959</name>
</gene>
<evidence type="ECO:0000256" key="1">
    <source>
        <dbReference type="SAM" id="MobiDB-lite"/>
    </source>
</evidence>
<reference evidence="2 3" key="1">
    <citation type="journal article" date="2012" name="MBio">
        <title>Comparative genome analysis of three eukaryotic parasites with differing abilities to transform leukocytes reveals key mediators of Theileria-induced leukocyte transformation.</title>
        <authorList>
            <person name="Hayashida K."/>
            <person name="Hara Y."/>
            <person name="Abe T."/>
            <person name="Yamasaki C."/>
            <person name="Toyoda A."/>
            <person name="Kosuge T."/>
            <person name="Suzuki Y."/>
            <person name="Sato Y."/>
            <person name="Kawashima S."/>
            <person name="Katayama T."/>
            <person name="Wakaguri H."/>
            <person name="Inoue N."/>
            <person name="Homma K."/>
            <person name="Tada-Umezaki M."/>
            <person name="Yagi Y."/>
            <person name="Fujii Y."/>
            <person name="Habara T."/>
            <person name="Kanehisa M."/>
            <person name="Watanabe H."/>
            <person name="Ito K."/>
            <person name="Gojobori T."/>
            <person name="Sugawara H."/>
            <person name="Imanishi T."/>
            <person name="Weir W."/>
            <person name="Gardner M."/>
            <person name="Pain A."/>
            <person name="Shiels B."/>
            <person name="Hattori M."/>
            <person name="Nene V."/>
            <person name="Sugimoto C."/>
        </authorList>
    </citation>
    <scope>NUCLEOTIDE SEQUENCE [LARGE SCALE GENOMIC DNA]</scope>
    <source>
        <strain evidence="2 3">Shintoku</strain>
    </source>
</reference>
<accession>J4D8C4</accession>
<protein>
    <submittedName>
        <fullName evidence="2">Uncharacterized protein</fullName>
    </submittedName>
</protein>
<feature type="compositionally biased region" description="Basic and acidic residues" evidence="1">
    <location>
        <begin position="36"/>
        <end position="66"/>
    </location>
</feature>
<feature type="region of interest" description="Disordered" evidence="1">
    <location>
        <begin position="95"/>
        <end position="124"/>
    </location>
</feature>
<evidence type="ECO:0000313" key="3">
    <source>
        <dbReference type="Proteomes" id="UP000003786"/>
    </source>
</evidence>
<feature type="compositionally biased region" description="Basic residues" evidence="1">
    <location>
        <begin position="20"/>
        <end position="35"/>
    </location>
</feature>
<feature type="compositionally biased region" description="Basic and acidic residues" evidence="1">
    <location>
        <begin position="1"/>
        <end position="15"/>
    </location>
</feature>
<dbReference type="KEGG" id="tot:TOT_020000959"/>
<name>J4D8C4_THEOR</name>
<evidence type="ECO:0000313" key="2">
    <source>
        <dbReference type="EMBL" id="BAM40705.1"/>
    </source>
</evidence>
<dbReference type="Proteomes" id="UP000003786">
    <property type="component" value="Chromosome 2"/>
</dbReference>
<proteinExistence type="predicted"/>
<feature type="region of interest" description="Disordered" evidence="1">
    <location>
        <begin position="1"/>
        <end position="66"/>
    </location>
</feature>
<dbReference type="EMBL" id="AP011947">
    <property type="protein sequence ID" value="BAM40705.1"/>
    <property type="molecule type" value="Genomic_DNA"/>
</dbReference>